<gene>
    <name evidence="2" type="ORF">DVK85_11180</name>
</gene>
<dbReference type="AlphaFoldDB" id="A0A345HDV2"/>
<reference evidence="2 3" key="1">
    <citation type="submission" date="2018-07" db="EMBL/GenBank/DDBJ databases">
        <title>Complete genome sequence of Flavobacterium arcticum type strain SM1502T.</title>
        <authorList>
            <person name="Li Y."/>
            <person name="Li D.-D."/>
        </authorList>
    </citation>
    <scope>NUCLEOTIDE SEQUENCE [LARGE SCALE GENOMIC DNA]</scope>
    <source>
        <strain evidence="2 3">SM1502</strain>
    </source>
</reference>
<keyword evidence="1" id="KW-0472">Membrane</keyword>
<keyword evidence="1" id="KW-0812">Transmembrane</keyword>
<proteinExistence type="predicted"/>
<name>A0A345HDV2_9FLAO</name>
<dbReference type="Proteomes" id="UP000253951">
    <property type="component" value="Chromosome"/>
</dbReference>
<dbReference type="RefSeq" id="WP_114678520.1">
    <property type="nucleotide sequence ID" value="NZ_CP031188.1"/>
</dbReference>
<protein>
    <submittedName>
        <fullName evidence="2">Uncharacterized protein</fullName>
    </submittedName>
</protein>
<evidence type="ECO:0000313" key="3">
    <source>
        <dbReference type="Proteomes" id="UP000253951"/>
    </source>
</evidence>
<dbReference type="KEGG" id="fat:DVK85_11180"/>
<dbReference type="EMBL" id="CP031188">
    <property type="protein sequence ID" value="AXG74762.1"/>
    <property type="molecule type" value="Genomic_DNA"/>
</dbReference>
<keyword evidence="3" id="KW-1185">Reference proteome</keyword>
<keyword evidence="1" id="KW-1133">Transmembrane helix</keyword>
<evidence type="ECO:0000313" key="2">
    <source>
        <dbReference type="EMBL" id="AXG74762.1"/>
    </source>
</evidence>
<evidence type="ECO:0000256" key="1">
    <source>
        <dbReference type="SAM" id="Phobius"/>
    </source>
</evidence>
<sequence>MRETIHKIKVPENETFESIIQQKDSGGKFVFYEYLIPRPLIAPGRGASKIFFIKKGEKTKHHIKYNIITLLWGWWGLPFGLLYIPKTIRNNKTGIDVTEDVYNNITKEDFNQGQVIIKNIATAFIPIDKSSLKELTKCFKKYEKYKKAFTTAPITAIYIDTYDPIITIGLFEDDMIKVDELKKEIYKYFFANIQFKFINLDDDTELSAKLKKQGESIQL</sequence>
<accession>A0A345HDV2</accession>
<organism evidence="2 3">
    <name type="scientific">Flavobacterium arcticum</name>
    <dbReference type="NCBI Taxonomy" id="1784713"/>
    <lineage>
        <taxon>Bacteria</taxon>
        <taxon>Pseudomonadati</taxon>
        <taxon>Bacteroidota</taxon>
        <taxon>Flavobacteriia</taxon>
        <taxon>Flavobacteriales</taxon>
        <taxon>Flavobacteriaceae</taxon>
        <taxon>Flavobacterium</taxon>
    </lineage>
</organism>
<feature type="transmembrane region" description="Helical" evidence="1">
    <location>
        <begin position="63"/>
        <end position="84"/>
    </location>
</feature>
<dbReference type="OrthoDB" id="962559at2"/>